<comment type="caution">
    <text evidence="1">The sequence shown here is derived from an EMBL/GenBank/DDBJ whole genome shotgun (WGS) entry which is preliminary data.</text>
</comment>
<dbReference type="AlphaFoldDB" id="A0A4Q9L4P4"/>
<feature type="non-terminal residue" evidence="1">
    <location>
        <position position="1"/>
    </location>
</feature>
<protein>
    <submittedName>
        <fullName evidence="1">Uncharacterized protein</fullName>
    </submittedName>
</protein>
<evidence type="ECO:0000313" key="1">
    <source>
        <dbReference type="EMBL" id="TBU01791.1"/>
    </source>
</evidence>
<proteinExistence type="predicted"/>
<dbReference type="VEuPathDB" id="MicrosporidiaDB:CWI36_1259p0010"/>
<accession>A0A4Q9L4P4</accession>
<keyword evidence="2" id="KW-1185">Reference proteome</keyword>
<sequence>FATTNQRNNKRVLEPNSIAQNSDDYPGIDGFDYLSFAKVFLIQSDPIQPQKIETSTTEFLQNKQESFQANPQTSYLHENYIPEENIEISSFDNASLHITCSDDNKTVSSIYSPTPLPAFHIAFPEKARKEQISEHFEEESMKRDVVNKQFNTETTCSQPIINDLSTLWSEEVSISNQEFQPANKPVEIQINRSIPYNVKESEIINKTKFLATNNEILVHERIKNRISDEPSFNCFMNQIISERNLDKVNQKYIQVIKQELHRIIFSSDFGDNCTENEYTDDGLNEENILFKLKDKNSEFYRNEYETYEDLKTILKFRTKLVKFKNTFFPELATSEWAKIIEQNMCVNPLENIKKSKINLIFPELNLFFESFEGNQFAYISKGHILYVHYLYEIMSLLTYSIFQNNKYFLKNKSEDEISRSKI</sequence>
<evidence type="ECO:0000313" key="2">
    <source>
        <dbReference type="Proteomes" id="UP000291404"/>
    </source>
</evidence>
<gene>
    <name evidence="1" type="ORF">CWI36_1259p0010</name>
</gene>
<dbReference type="EMBL" id="PITI01001259">
    <property type="protein sequence ID" value="TBU01791.1"/>
    <property type="molecule type" value="Genomic_DNA"/>
</dbReference>
<dbReference type="VEuPathDB" id="MicrosporidiaDB:CWI39_0716p0010"/>
<name>A0A4Q9L4P4_9MICR</name>
<organism evidence="1 2">
    <name type="scientific">Hamiltosporidium magnivora</name>
    <dbReference type="NCBI Taxonomy" id="148818"/>
    <lineage>
        <taxon>Eukaryota</taxon>
        <taxon>Fungi</taxon>
        <taxon>Fungi incertae sedis</taxon>
        <taxon>Microsporidia</taxon>
        <taxon>Dubosqiidae</taxon>
        <taxon>Hamiltosporidium</taxon>
    </lineage>
</organism>
<dbReference type="Proteomes" id="UP000291404">
    <property type="component" value="Unassembled WGS sequence"/>
</dbReference>
<reference evidence="1 2" key="1">
    <citation type="submission" date="2017-12" db="EMBL/GenBank/DDBJ databases">
        <authorList>
            <person name="Pombert J.-F."/>
            <person name="Haag K.L."/>
            <person name="Ebert D."/>
        </authorList>
    </citation>
    <scope>NUCLEOTIDE SEQUENCE [LARGE SCALE GENOMIC DNA]</scope>
    <source>
        <strain evidence="1">BE-OM-2</strain>
    </source>
</reference>